<feature type="transmembrane region" description="Helical" evidence="7">
    <location>
        <begin position="178"/>
        <end position="201"/>
    </location>
</feature>
<feature type="transmembrane region" description="Helical" evidence="7">
    <location>
        <begin position="233"/>
        <end position="258"/>
    </location>
</feature>
<dbReference type="KEGG" id="acru:HHL28_08755"/>
<comment type="subcellular location">
    <subcellularLocation>
        <location evidence="1">Membrane</location>
        <topology evidence="1">Multi-pass membrane protein</topology>
    </subcellularLocation>
</comment>
<evidence type="ECO:0000256" key="6">
    <source>
        <dbReference type="SAM" id="MobiDB-lite"/>
    </source>
</evidence>
<dbReference type="AlphaFoldDB" id="A0A858R731"/>
<reference evidence="8" key="1">
    <citation type="submission" date="2020-04" db="EMBL/GenBank/DDBJ databases">
        <title>A desert anoxygenic phototrophic bacterium fixes CO2 using RubisCO under aerobic conditions.</title>
        <authorList>
            <person name="Tang K."/>
        </authorList>
    </citation>
    <scope>NUCLEOTIDE SEQUENCE [LARGE SCALE GENOMIC DNA]</scope>
    <source>
        <strain evidence="8">MIMtkB3</strain>
    </source>
</reference>
<feature type="transmembrane region" description="Helical" evidence="7">
    <location>
        <begin position="7"/>
        <end position="24"/>
    </location>
</feature>
<dbReference type="EMBL" id="CP051775">
    <property type="protein sequence ID" value="QJE73164.1"/>
    <property type="molecule type" value="Genomic_DNA"/>
</dbReference>
<keyword evidence="3 7" id="KW-0812">Transmembrane</keyword>
<evidence type="ECO:0000313" key="8">
    <source>
        <dbReference type="EMBL" id="QJE73164.1"/>
    </source>
</evidence>
<protein>
    <submittedName>
        <fullName evidence="8">AI-2E family transporter</fullName>
    </submittedName>
</protein>
<keyword evidence="9" id="KW-1185">Reference proteome</keyword>
<feature type="region of interest" description="Disordered" evidence="6">
    <location>
        <begin position="126"/>
        <end position="163"/>
    </location>
</feature>
<gene>
    <name evidence="8" type="ORF">HHL28_08755</name>
</gene>
<comment type="similarity">
    <text evidence="2">Belongs to the autoinducer-2 exporter (AI-2E) (TC 2.A.86) family.</text>
</comment>
<proteinExistence type="inferred from homology"/>
<feature type="transmembrane region" description="Helical" evidence="7">
    <location>
        <begin position="59"/>
        <end position="80"/>
    </location>
</feature>
<evidence type="ECO:0000256" key="4">
    <source>
        <dbReference type="ARBA" id="ARBA00022989"/>
    </source>
</evidence>
<evidence type="ECO:0000256" key="7">
    <source>
        <dbReference type="SAM" id="Phobius"/>
    </source>
</evidence>
<accession>A0A858R731</accession>
<feature type="transmembrane region" description="Helical" evidence="7">
    <location>
        <begin position="334"/>
        <end position="364"/>
    </location>
</feature>
<dbReference type="GO" id="GO:0016020">
    <property type="term" value="C:membrane"/>
    <property type="evidence" value="ECO:0007669"/>
    <property type="project" value="UniProtKB-SubCell"/>
</dbReference>
<keyword evidence="5 7" id="KW-0472">Membrane</keyword>
<keyword evidence="4 7" id="KW-1133">Transmembrane helix</keyword>
<name>A0A858R731_9PROT</name>
<dbReference type="PANTHER" id="PTHR21716:SF62">
    <property type="entry name" value="TRANSPORT PROTEIN YDBI-RELATED"/>
    <property type="match status" value="1"/>
</dbReference>
<evidence type="ECO:0000256" key="5">
    <source>
        <dbReference type="ARBA" id="ARBA00023136"/>
    </source>
</evidence>
<feature type="compositionally biased region" description="Pro residues" evidence="6">
    <location>
        <begin position="134"/>
        <end position="157"/>
    </location>
</feature>
<evidence type="ECO:0000256" key="1">
    <source>
        <dbReference type="ARBA" id="ARBA00004141"/>
    </source>
</evidence>
<dbReference type="Pfam" id="PF01594">
    <property type="entry name" value="AI-2E_transport"/>
    <property type="match status" value="1"/>
</dbReference>
<feature type="transmembrane region" description="Helical" evidence="7">
    <location>
        <begin position="299"/>
        <end position="322"/>
    </location>
</feature>
<dbReference type="PANTHER" id="PTHR21716">
    <property type="entry name" value="TRANSMEMBRANE PROTEIN"/>
    <property type="match status" value="1"/>
</dbReference>
<dbReference type="GO" id="GO:0055085">
    <property type="term" value="P:transmembrane transport"/>
    <property type="evidence" value="ECO:0007669"/>
    <property type="project" value="TreeGrafter"/>
</dbReference>
<evidence type="ECO:0000256" key="2">
    <source>
        <dbReference type="ARBA" id="ARBA00009773"/>
    </source>
</evidence>
<organism evidence="8 9">
    <name type="scientific">Aerophototrophica crusticola</name>
    <dbReference type="NCBI Taxonomy" id="1709002"/>
    <lineage>
        <taxon>Bacteria</taxon>
        <taxon>Pseudomonadati</taxon>
        <taxon>Pseudomonadota</taxon>
        <taxon>Alphaproteobacteria</taxon>
        <taxon>Rhodospirillales</taxon>
        <taxon>Rhodospirillaceae</taxon>
        <taxon>Aerophototrophica</taxon>
    </lineage>
</organism>
<feature type="transmembrane region" description="Helical" evidence="7">
    <location>
        <begin position="30"/>
        <end position="47"/>
    </location>
</feature>
<feature type="transmembrane region" description="Helical" evidence="7">
    <location>
        <begin position="264"/>
        <end position="292"/>
    </location>
</feature>
<dbReference type="Proteomes" id="UP000501891">
    <property type="component" value="Chromosome"/>
</dbReference>
<sequence length="393" mass="41197">MDDRTFVRRVLIVLLLAGIAAALIMAAQVLLLLFGSVLIAVLLRGLARQVKKLVRMPDAAAVGIVVLVLAGVTGLFFLVLGQQVSSQFSSLAKTLPASVDRISESLEQTAWGRQVLDRIGQFAPLPGDDNSPPAQQPAPPGGQQPPAPPTAPAPPPDQGGGGLDQQRVGQIVGILGRAVMTVVNALGDLALVLVGGIYLAFQPSLYRHGIESLVPKDMTGELRTLLDRSGRALWLWALGQSLGMIAIGLLTTLGLWALGVPVPLALGLIAGILEFIPIVGPILAAIPAVLLAFLQGPEVALYTVLFYLALQQVEGNLLMPIIQNKAVSLPPVVTLFALLVFGTLLGSTGVIFATPLAVLLMVWVQQAYVRDTLGKRVEVTGAPKKNGSPEGDP</sequence>
<evidence type="ECO:0000313" key="9">
    <source>
        <dbReference type="Proteomes" id="UP000501891"/>
    </source>
</evidence>
<dbReference type="InterPro" id="IPR002549">
    <property type="entry name" value="AI-2E-like"/>
</dbReference>
<evidence type="ECO:0000256" key="3">
    <source>
        <dbReference type="ARBA" id="ARBA00022692"/>
    </source>
</evidence>